<dbReference type="EMBL" id="JAHBCL010000010">
    <property type="protein sequence ID" value="MBS7526471.1"/>
    <property type="molecule type" value="Genomic_DNA"/>
</dbReference>
<dbReference type="PROSITE" id="PS50893">
    <property type="entry name" value="ABC_TRANSPORTER_2"/>
    <property type="match status" value="1"/>
</dbReference>
<dbReference type="SUPFAM" id="SSF52540">
    <property type="entry name" value="P-loop containing nucleoside triphosphate hydrolases"/>
    <property type="match status" value="1"/>
</dbReference>
<name>A0ABS5PPG5_9FIRM</name>
<evidence type="ECO:0000259" key="4">
    <source>
        <dbReference type="PROSITE" id="PS50893"/>
    </source>
</evidence>
<dbReference type="InterPro" id="IPR003593">
    <property type="entry name" value="AAA+_ATPase"/>
</dbReference>
<evidence type="ECO:0000313" key="5">
    <source>
        <dbReference type="EMBL" id="MBS7526471.1"/>
    </source>
</evidence>
<dbReference type="InterPro" id="IPR027417">
    <property type="entry name" value="P-loop_NTPase"/>
</dbReference>
<dbReference type="RefSeq" id="WP_213236329.1">
    <property type="nucleotide sequence ID" value="NZ_JAHBCL010000010.1"/>
</dbReference>
<keyword evidence="6" id="KW-1185">Reference proteome</keyword>
<dbReference type="GO" id="GO:0005524">
    <property type="term" value="F:ATP binding"/>
    <property type="evidence" value="ECO:0007669"/>
    <property type="project" value="UniProtKB-KW"/>
</dbReference>
<feature type="domain" description="ABC transporter" evidence="4">
    <location>
        <begin position="16"/>
        <end position="246"/>
    </location>
</feature>
<keyword evidence="3 5" id="KW-0067">ATP-binding</keyword>
<dbReference type="PROSITE" id="PS00211">
    <property type="entry name" value="ABC_TRANSPORTER_1"/>
    <property type="match status" value="1"/>
</dbReference>
<dbReference type="Pfam" id="PF00005">
    <property type="entry name" value="ABC_tran"/>
    <property type="match status" value="1"/>
</dbReference>
<evidence type="ECO:0000256" key="1">
    <source>
        <dbReference type="ARBA" id="ARBA00022448"/>
    </source>
</evidence>
<proteinExistence type="predicted"/>
<dbReference type="CDD" id="cd03257">
    <property type="entry name" value="ABC_NikE_OppD_transporters"/>
    <property type="match status" value="1"/>
</dbReference>
<dbReference type="InterPro" id="IPR003439">
    <property type="entry name" value="ABC_transporter-like_ATP-bd"/>
</dbReference>
<keyword evidence="1" id="KW-0813">Transport</keyword>
<accession>A0ABS5PPG5</accession>
<comment type="caution">
    <text evidence="5">The sequence shown here is derived from an EMBL/GenBank/DDBJ whole genome shotgun (WGS) entry which is preliminary data.</text>
</comment>
<evidence type="ECO:0000256" key="3">
    <source>
        <dbReference type="ARBA" id="ARBA00022840"/>
    </source>
</evidence>
<dbReference type="PANTHER" id="PTHR43776">
    <property type="entry name" value="TRANSPORT ATP-BINDING PROTEIN"/>
    <property type="match status" value="1"/>
</dbReference>
<dbReference type="SMART" id="SM00382">
    <property type="entry name" value="AAA"/>
    <property type="match status" value="1"/>
</dbReference>
<sequence length="251" mass="28140">MHERILLINHLRKQFFVKPNLLKRGHLIDAVKDVSMTVYRGDILGIIGESGSGKTTLGEMILKLQAPTAGELIFDGIGMPFRKDVQIVMQQSNEVFDPLSSVEKILRTAIKRHHKLTKSEQDERIEALLSSVGMSPVDKIKKINQFSGGQLQRVCIARALAVEPKLLLLDEPVSALDVSVQGQIINLLMKLHAQQDLTYIIISHDLNVIKHMCNRIAVMKDGEMVELSDKETLFTAPKHAYTKQLIANFTL</sequence>
<protein>
    <submittedName>
        <fullName evidence="5">ABC transporter ATP-binding protein</fullName>
    </submittedName>
</protein>
<dbReference type="Gene3D" id="3.40.50.300">
    <property type="entry name" value="P-loop containing nucleotide triphosphate hydrolases"/>
    <property type="match status" value="1"/>
</dbReference>
<evidence type="ECO:0000313" key="6">
    <source>
        <dbReference type="Proteomes" id="UP000746471"/>
    </source>
</evidence>
<dbReference type="Proteomes" id="UP000746471">
    <property type="component" value="Unassembled WGS sequence"/>
</dbReference>
<evidence type="ECO:0000256" key="2">
    <source>
        <dbReference type="ARBA" id="ARBA00022741"/>
    </source>
</evidence>
<organism evidence="5 6">
    <name type="scientific">Fusibacter paucivorans</name>
    <dbReference type="NCBI Taxonomy" id="76009"/>
    <lineage>
        <taxon>Bacteria</taxon>
        <taxon>Bacillati</taxon>
        <taxon>Bacillota</taxon>
        <taxon>Clostridia</taxon>
        <taxon>Eubacteriales</taxon>
        <taxon>Eubacteriales Family XII. Incertae Sedis</taxon>
        <taxon>Fusibacter</taxon>
    </lineage>
</organism>
<reference evidence="5 6" key="1">
    <citation type="submission" date="2021-05" db="EMBL/GenBank/DDBJ databases">
        <title>Fusibacter ferrireducens sp. nov., an anaerobic, sulfur- and Fe-reducing bacterium isolated from the mangrove sediment.</title>
        <authorList>
            <person name="Qiu D."/>
        </authorList>
    </citation>
    <scope>NUCLEOTIDE SEQUENCE [LARGE SCALE GENOMIC DNA]</scope>
    <source>
        <strain evidence="5 6">DSM 12116</strain>
    </source>
</reference>
<dbReference type="InterPro" id="IPR017871">
    <property type="entry name" value="ABC_transporter-like_CS"/>
</dbReference>
<dbReference type="InterPro" id="IPR050319">
    <property type="entry name" value="ABC_transp_ATP-bind"/>
</dbReference>
<gene>
    <name evidence="5" type="ORF">KHM83_07255</name>
</gene>
<keyword evidence="2" id="KW-0547">Nucleotide-binding</keyword>